<organism evidence="1 2">
    <name type="scientific">Linum trigynum</name>
    <dbReference type="NCBI Taxonomy" id="586398"/>
    <lineage>
        <taxon>Eukaryota</taxon>
        <taxon>Viridiplantae</taxon>
        <taxon>Streptophyta</taxon>
        <taxon>Embryophyta</taxon>
        <taxon>Tracheophyta</taxon>
        <taxon>Spermatophyta</taxon>
        <taxon>Magnoliopsida</taxon>
        <taxon>eudicotyledons</taxon>
        <taxon>Gunneridae</taxon>
        <taxon>Pentapetalae</taxon>
        <taxon>rosids</taxon>
        <taxon>fabids</taxon>
        <taxon>Malpighiales</taxon>
        <taxon>Linaceae</taxon>
        <taxon>Linum</taxon>
    </lineage>
</organism>
<sequence>MMVIDDDGAPTYLRRMASISTTMASRVTKQIKGCGHEEWHRSLRRWLRGRNVDLENDHKQGGGVEALGD</sequence>
<protein>
    <submittedName>
        <fullName evidence="1">Uncharacterized protein</fullName>
    </submittedName>
</protein>
<reference evidence="1 2" key="1">
    <citation type="submission" date="2024-04" db="EMBL/GenBank/DDBJ databases">
        <authorList>
            <person name="Fracassetti M."/>
        </authorList>
    </citation>
    <scope>NUCLEOTIDE SEQUENCE [LARGE SCALE GENOMIC DNA]</scope>
</reference>
<proteinExistence type="predicted"/>
<evidence type="ECO:0000313" key="1">
    <source>
        <dbReference type="EMBL" id="CAL1400406.1"/>
    </source>
</evidence>
<accession>A0AAV2FPX4</accession>
<keyword evidence="2" id="KW-1185">Reference proteome</keyword>
<evidence type="ECO:0000313" key="2">
    <source>
        <dbReference type="Proteomes" id="UP001497516"/>
    </source>
</evidence>
<dbReference type="AlphaFoldDB" id="A0AAV2FPX4"/>
<dbReference type="EMBL" id="OZ034820">
    <property type="protein sequence ID" value="CAL1400406.1"/>
    <property type="molecule type" value="Genomic_DNA"/>
</dbReference>
<dbReference type="Proteomes" id="UP001497516">
    <property type="component" value="Chromosome 7"/>
</dbReference>
<gene>
    <name evidence="1" type="ORF">LTRI10_LOCUS40538</name>
</gene>
<name>A0AAV2FPX4_9ROSI</name>